<dbReference type="AlphaFoldDB" id="A0A3B1CQD2"/>
<dbReference type="EMBL" id="UOGF01000007">
    <property type="protein sequence ID" value="VAX26208.1"/>
    <property type="molecule type" value="Genomic_DNA"/>
</dbReference>
<name>A0A3B1CQD2_9ZZZZ</name>
<proteinExistence type="predicted"/>
<accession>A0A3B1CQD2</accession>
<protein>
    <submittedName>
        <fullName evidence="1">Uncharacterized protein</fullName>
    </submittedName>
</protein>
<organism evidence="1">
    <name type="scientific">hydrothermal vent metagenome</name>
    <dbReference type="NCBI Taxonomy" id="652676"/>
    <lineage>
        <taxon>unclassified sequences</taxon>
        <taxon>metagenomes</taxon>
        <taxon>ecological metagenomes</taxon>
    </lineage>
</organism>
<reference evidence="1" key="1">
    <citation type="submission" date="2018-06" db="EMBL/GenBank/DDBJ databases">
        <authorList>
            <person name="Zhirakovskaya E."/>
        </authorList>
    </citation>
    <scope>NUCLEOTIDE SEQUENCE</scope>
</reference>
<gene>
    <name evidence="1" type="ORF">MNBD_NITROSPIRAE01-1199</name>
</gene>
<evidence type="ECO:0000313" key="1">
    <source>
        <dbReference type="EMBL" id="VAX26208.1"/>
    </source>
</evidence>
<sequence length="55" mass="6421">MSNDKTDQKKGKDDTFRIPLRIVPNETENIEAEMQDIFDEDKIVHRHGSAEPEHD</sequence>